<evidence type="ECO:0000256" key="10">
    <source>
        <dbReference type="ARBA" id="ARBA00093594"/>
    </source>
</evidence>
<protein>
    <recommendedName>
        <fullName evidence="11">tRNA (guanosine(18)-2'-O)-methyltransferase TARBP1</fullName>
        <ecNumber evidence="10">2.1.1.34</ecNumber>
    </recommendedName>
    <alternativeName>
        <fullName evidence="12">TAR RNA-binding protein 1</fullName>
    </alternativeName>
</protein>
<keyword evidence="6" id="KW-0694">RNA-binding</keyword>
<dbReference type="InterPro" id="IPR029026">
    <property type="entry name" value="tRNA_m1G_MTases_N"/>
</dbReference>
<evidence type="ECO:0000256" key="8">
    <source>
        <dbReference type="ARBA" id="ARBA00093266"/>
    </source>
</evidence>
<comment type="subunit">
    <text evidence="2">Monomer and homodimer.</text>
</comment>
<evidence type="ECO:0000256" key="3">
    <source>
        <dbReference type="ARBA" id="ARBA00022603"/>
    </source>
</evidence>
<evidence type="ECO:0000256" key="1">
    <source>
        <dbReference type="ARBA" id="ARBA00007228"/>
    </source>
</evidence>
<dbReference type="OMA" id="ANIPRCK"/>
<dbReference type="InterPro" id="IPR001537">
    <property type="entry name" value="SpoU_MeTrfase"/>
</dbReference>
<evidence type="ECO:0000256" key="5">
    <source>
        <dbReference type="ARBA" id="ARBA00022691"/>
    </source>
</evidence>
<dbReference type="Pfam" id="PF25050">
    <property type="entry name" value="TARBP1"/>
    <property type="match status" value="1"/>
</dbReference>
<comment type="catalytic activity">
    <reaction evidence="8">
        <text>guanosine(18) in tRNA + S-adenosyl-L-methionine = 2'-O-methylguanosine(18) in tRNA + S-adenosyl-L-homocysteine + H(+)</text>
        <dbReference type="Rhea" id="RHEA:20077"/>
        <dbReference type="Rhea" id="RHEA-COMP:10190"/>
        <dbReference type="Rhea" id="RHEA-COMP:10192"/>
        <dbReference type="ChEBI" id="CHEBI:15378"/>
        <dbReference type="ChEBI" id="CHEBI:57856"/>
        <dbReference type="ChEBI" id="CHEBI:59789"/>
        <dbReference type="ChEBI" id="CHEBI:74269"/>
        <dbReference type="ChEBI" id="CHEBI:74445"/>
        <dbReference type="EC" id="2.1.1.34"/>
    </reaction>
    <physiologicalReaction direction="left-to-right" evidence="8">
        <dbReference type="Rhea" id="RHEA:20078"/>
    </physiologicalReaction>
</comment>
<evidence type="ECO:0000256" key="11">
    <source>
        <dbReference type="ARBA" id="ARBA00093636"/>
    </source>
</evidence>
<reference evidence="15" key="2">
    <citation type="submission" date="2025-08" db="UniProtKB">
        <authorList>
            <consortium name="Ensembl"/>
        </authorList>
    </citation>
    <scope>IDENTIFICATION</scope>
</reference>
<comment type="function">
    <text evidence="9">S-adenosyl-L-methionine-dependent 2'-O-ribose methyltransferase that catalyzes the formation of 2'-O-methylguanosine at position 18 (Gm18) in a subset of tRNA. Selectively mediates Gm18 methylation of tRNAGln-TTG/CTG and tRNASer-TGA/GCT. Gm18 modification can enhance the stability of modified tRNAs.</text>
</comment>
<evidence type="ECO:0000256" key="12">
    <source>
        <dbReference type="ARBA" id="ARBA00093656"/>
    </source>
</evidence>
<evidence type="ECO:0000256" key="9">
    <source>
        <dbReference type="ARBA" id="ARBA00093361"/>
    </source>
</evidence>
<dbReference type="InterPro" id="IPR029028">
    <property type="entry name" value="Alpha/beta_knot_MTases"/>
</dbReference>
<dbReference type="GO" id="GO:0003723">
    <property type="term" value="F:RNA binding"/>
    <property type="evidence" value="ECO:0007669"/>
    <property type="project" value="UniProtKB-KW"/>
</dbReference>
<dbReference type="Pfam" id="PF00588">
    <property type="entry name" value="SpoU_methylase"/>
    <property type="match status" value="1"/>
</dbReference>
<evidence type="ECO:0000256" key="6">
    <source>
        <dbReference type="ARBA" id="ARBA00022884"/>
    </source>
</evidence>
<dbReference type="GO" id="GO:0030488">
    <property type="term" value="P:tRNA methylation"/>
    <property type="evidence" value="ECO:0007669"/>
    <property type="project" value="InterPro"/>
</dbReference>
<evidence type="ECO:0000259" key="14">
    <source>
        <dbReference type="Pfam" id="PF25050"/>
    </source>
</evidence>
<dbReference type="PANTHER" id="PTHR12029:SF11">
    <property type="entry name" value="METHYLTRANSFERASE TARBP1-RELATED"/>
    <property type="match status" value="1"/>
</dbReference>
<dbReference type="STRING" id="42514.ENSPNAP00000035528"/>
<dbReference type="Proteomes" id="UP001501920">
    <property type="component" value="Chromosome 22"/>
</dbReference>
<dbReference type="InterPro" id="IPR025806">
    <property type="entry name" value="TARBP1"/>
</dbReference>
<keyword evidence="4" id="KW-0808">Transferase</keyword>
<dbReference type="Gene3D" id="3.40.1280.10">
    <property type="match status" value="1"/>
</dbReference>
<dbReference type="GO" id="GO:0141100">
    <property type="term" value="F:tRNA (guanine(18)-2'-O)-methyltransferase activity"/>
    <property type="evidence" value="ECO:0007669"/>
    <property type="project" value="UniProtKB-EC"/>
</dbReference>
<name>A0A3B4EIF1_PYGNA</name>
<feature type="domain" description="tRNA/rRNA methyltransferase SpoU type" evidence="13">
    <location>
        <begin position="1434"/>
        <end position="1575"/>
    </location>
</feature>
<accession>A0A3B4EIF1</accession>
<dbReference type="PROSITE" id="PS51624">
    <property type="entry name" value="SAM_MT_TRMH_2"/>
    <property type="match status" value="1"/>
</dbReference>
<proteinExistence type="inferred from homology"/>
<dbReference type="Ensembl" id="ENSPNAT00000029175.2">
    <property type="protein sequence ID" value="ENSPNAP00000035528.2"/>
    <property type="gene ID" value="ENSPNAG00000025688.2"/>
</dbReference>
<dbReference type="FunFam" id="3.40.1280.10:FF:000010">
    <property type="entry name" value="probable methyltransferase TARBP1"/>
    <property type="match status" value="1"/>
</dbReference>
<dbReference type="PANTHER" id="PTHR12029">
    <property type="entry name" value="RNA METHYLTRANSFERASE"/>
    <property type="match status" value="1"/>
</dbReference>
<keyword evidence="16" id="KW-1185">Reference proteome</keyword>
<dbReference type="InterPro" id="IPR044748">
    <property type="entry name" value="Trm3/TARBP1_C"/>
</dbReference>
<evidence type="ECO:0000256" key="7">
    <source>
        <dbReference type="ARBA" id="ARBA00022990"/>
    </source>
</evidence>
<evidence type="ECO:0000313" key="16">
    <source>
        <dbReference type="Proteomes" id="UP001501920"/>
    </source>
</evidence>
<keyword evidence="3" id="KW-0489">Methyltransferase</keyword>
<dbReference type="InterPro" id="IPR016024">
    <property type="entry name" value="ARM-type_fold"/>
</dbReference>
<reference evidence="15 16" key="1">
    <citation type="submission" date="2020-10" db="EMBL/GenBank/DDBJ databases">
        <title>Pygocentrus nattereri (red-bellied piranha) genome, fPygNat1, primary haplotype.</title>
        <authorList>
            <person name="Myers G."/>
            <person name="Meyer A."/>
            <person name="Karagic N."/>
            <person name="Pippel M."/>
            <person name="Winkler S."/>
            <person name="Tracey A."/>
            <person name="Wood J."/>
            <person name="Formenti G."/>
            <person name="Howe K."/>
            <person name="Fedrigo O."/>
            <person name="Jarvis E.D."/>
        </authorList>
    </citation>
    <scope>NUCLEOTIDE SEQUENCE [LARGE SCALE GENOMIC DNA]</scope>
</reference>
<dbReference type="GeneTree" id="ENSGT00390000003939"/>
<dbReference type="SUPFAM" id="SSF75217">
    <property type="entry name" value="alpha/beta knot"/>
    <property type="match status" value="1"/>
</dbReference>
<dbReference type="SUPFAM" id="SSF48371">
    <property type="entry name" value="ARM repeat"/>
    <property type="match status" value="1"/>
</dbReference>
<organism evidence="15 16">
    <name type="scientific">Pygocentrus nattereri</name>
    <name type="common">Red-bellied piranha</name>
    <dbReference type="NCBI Taxonomy" id="42514"/>
    <lineage>
        <taxon>Eukaryota</taxon>
        <taxon>Metazoa</taxon>
        <taxon>Chordata</taxon>
        <taxon>Craniata</taxon>
        <taxon>Vertebrata</taxon>
        <taxon>Euteleostomi</taxon>
        <taxon>Actinopterygii</taxon>
        <taxon>Neopterygii</taxon>
        <taxon>Teleostei</taxon>
        <taxon>Ostariophysi</taxon>
        <taxon>Characiformes</taxon>
        <taxon>Characoidei</taxon>
        <taxon>Pygocentrus</taxon>
    </lineage>
</organism>
<evidence type="ECO:0000259" key="13">
    <source>
        <dbReference type="Pfam" id="PF00588"/>
    </source>
</evidence>
<dbReference type="AlphaFoldDB" id="A0A3B4EIF1"/>
<dbReference type="CDD" id="cd18091">
    <property type="entry name" value="SpoU-like_TRM3-like"/>
    <property type="match status" value="1"/>
</dbReference>
<reference evidence="15" key="3">
    <citation type="submission" date="2025-09" db="UniProtKB">
        <authorList>
            <consortium name="Ensembl"/>
        </authorList>
    </citation>
    <scope>IDENTIFICATION</scope>
</reference>
<keyword evidence="7" id="KW-0007">Acetylation</keyword>
<evidence type="ECO:0000313" key="15">
    <source>
        <dbReference type="Ensembl" id="ENSPNAP00000035528.2"/>
    </source>
</evidence>
<evidence type="ECO:0000256" key="4">
    <source>
        <dbReference type="ARBA" id="ARBA00022679"/>
    </source>
</evidence>
<dbReference type="InterPro" id="IPR045330">
    <property type="entry name" value="TRM3/TARBP1"/>
</dbReference>
<keyword evidence="5" id="KW-0949">S-adenosyl-L-methionine</keyword>
<sequence>QTLSVINTLWVHTSLYPSALLWPGSALPEPERVESVTALVAELIRSGERSERLSVRLQALIWDQCVPLLKTMSKQEPQSRQLLPAVCALLGLCVGQSSADKSLQVLLKNGIKLFLDTYGKAENHEFDFERCIEVMAVLLSSQRISESPSLALWSLSCTLSSIKRLSEAQASKVIVRLWFTSLKSSSEERRVDVLQHVWEDLLSWHEREDFAAVTAQALLCLTALSDHLFSTWGQKTPIKDQNCRLKPDPRESRAFFRVIQAGLQHRDGVSRKRALYLLKRCVTLSEELDAAVGVSEPGEFGLCLFRWIPEQKSVLREFWEDYALLLETLEENQIHVVRPVLNRLDVLVERTAAGAEGGRPVHPSWLLCVYQRMFHSENKAVMKEGVDHLLELRLFQQPGFASASSQFVVGPFMEVLTESSLYHRSAGQAMGECPEIGLKLQRFMVTFFSSLPEEHRGLVLVQLFWRLGSQHWCAVPLLFLSQALSRLSPCPLLTVDGLQVLREALRCTMITHQVLLRGATQCFLLHSTLCLMDVSAVSLDEVFGFLVLFRAEESLCRGSALWRELCDWLLANEGRFSSAEASTTSTLERISAHSSSRLKAFLTVLACSDQTDSIPDPGEAELLARALLLSVDLEWSRKEERKPDDDRLDQLLCPLLDVLRRLSTSVYLPLCKTDKSLQLMLRLLQLLGGCSEAGKENEDEAAAALTRLLLGAVEPVHEFILRRLSGELQELCDVDRAGLYLSVLRELVRTYSAVPSYLSNLQKNFVSRLAVNCMRILSRPPEQVQRAVSMATLALLCELAQQGLLAPKSDAVRTLCSLADLFYTSSSSSSSLQCFNQPLLKPSASDSRSDDSPVLRDWGRVAARFIRDQWTCLSFLQKVGVPVSPAETTSATEAFQAALEAVSLLPSDLVLPVLDFMSSSLPQVVLYDEALCVEAVGVSWKLVQALSTNAHDFWPALEAFVRLAFHRSVLELADSQSPKLTASIRQVARELVELSQAKSGVMNVLIQHCCQTWLPSDPNKHTDAAIQSAINHLDILAEACVYGPVFRRDQRLIQEVQTYVEQLGESCAANAVVSSENRDDQFPRLCALAFLSRLEPSDGLQRRLMEELVQRLLRKDEEISKSKVRYYSNSMHHRVKNRVWQSLLLLLPRLRPEFVVRCVLVPVCEAGFCSNQASVKYLIEWALILILHQNPSHIRHLWDCFSTEQEKTKTSICTFLSVLVHLDVLLPQLDDKVAQWRRAVEVILLWCFSHNFSVRLYALLALKRVWEMEGLQALAEYQQGGPSALGGLATVVQACLRQAEAMQNTGNAMKNWTRIQEHFFFSAFHPLRDYSAETIFHTFPSLSELADDEWVPVWKFEKLVDFHSSFPLRNPSRELRELQPGDWVQQDRAELEQEERWAEVQKKIAPWRLSVQEQEPQLMAPQRAARLGKLTNALLVVASLIDKPTNLGGLCRTCEIFGASALVLDSLRHVSDRQFQALSVSSELWLPLQEVKPTELTDFLQLKKRDGYCIVGVEQTANSQSLQDYRFPEKTLLLLGNEREGIPANLLQLLDVCVEIPQQGVTRSLNVHVSAALLVWEYTKQHLGVSQDS</sequence>
<dbReference type="EC" id="2.1.1.34" evidence="10"/>
<dbReference type="InterPro" id="IPR056921">
    <property type="entry name" value="TARBP1_dom"/>
</dbReference>
<comment type="similarity">
    <text evidence="1">Belongs to the class IV-like SAM-binding methyltransferase superfamily. RNA methyltransferase TrmH family.</text>
</comment>
<feature type="domain" description="TARBP1" evidence="14">
    <location>
        <begin position="219"/>
        <end position="356"/>
    </location>
</feature>
<evidence type="ECO:0000256" key="2">
    <source>
        <dbReference type="ARBA" id="ARBA00011407"/>
    </source>
</evidence>